<comment type="caution">
    <text evidence="1">The sequence shown here is derived from an EMBL/GenBank/DDBJ whole genome shotgun (WGS) entry which is preliminary data.</text>
</comment>
<evidence type="ECO:0000313" key="1">
    <source>
        <dbReference type="EMBL" id="EJW97151.1"/>
    </source>
</evidence>
<sequence>MGNRFILLLAVFIVWIQLKHPVFRVPSKCANLFHVFIHFPSHFCSHFCVGLSHFFFSLFSLISCTFAPTKHKAQ</sequence>
<gene>
    <name evidence="1" type="ORF">EVA_14745</name>
</gene>
<reference evidence="1" key="1">
    <citation type="journal article" date="2012" name="PLoS ONE">
        <title>Gene sets for utilization of primary and secondary nutrition supplies in the distal gut of endangered iberian lynx.</title>
        <authorList>
            <person name="Alcaide M."/>
            <person name="Messina E."/>
            <person name="Richter M."/>
            <person name="Bargiela R."/>
            <person name="Peplies J."/>
            <person name="Huws S.A."/>
            <person name="Newbold C.J."/>
            <person name="Golyshin P.N."/>
            <person name="Simon M.A."/>
            <person name="Lopez G."/>
            <person name="Yakimov M.M."/>
            <person name="Ferrer M."/>
        </authorList>
    </citation>
    <scope>NUCLEOTIDE SEQUENCE</scope>
</reference>
<name>J9FQD5_9ZZZZ</name>
<dbReference type="AlphaFoldDB" id="J9FQD5"/>
<dbReference type="EMBL" id="AMCI01004917">
    <property type="protein sequence ID" value="EJW97151.1"/>
    <property type="molecule type" value="Genomic_DNA"/>
</dbReference>
<proteinExistence type="predicted"/>
<accession>J9FQD5</accession>
<organism evidence="1">
    <name type="scientific">gut metagenome</name>
    <dbReference type="NCBI Taxonomy" id="749906"/>
    <lineage>
        <taxon>unclassified sequences</taxon>
        <taxon>metagenomes</taxon>
        <taxon>organismal metagenomes</taxon>
    </lineage>
</organism>
<protein>
    <submittedName>
        <fullName evidence="1">Membrane protein</fullName>
    </submittedName>
</protein>